<keyword evidence="3" id="KW-1185">Reference proteome</keyword>
<gene>
    <name evidence="2" type="ORF">FPE_LOCUS7629</name>
</gene>
<organism evidence="2 3">
    <name type="scientific">Fraxinus pennsylvanica</name>
    <dbReference type="NCBI Taxonomy" id="56036"/>
    <lineage>
        <taxon>Eukaryota</taxon>
        <taxon>Viridiplantae</taxon>
        <taxon>Streptophyta</taxon>
        <taxon>Embryophyta</taxon>
        <taxon>Tracheophyta</taxon>
        <taxon>Spermatophyta</taxon>
        <taxon>Magnoliopsida</taxon>
        <taxon>eudicotyledons</taxon>
        <taxon>Gunneridae</taxon>
        <taxon>Pentapetalae</taxon>
        <taxon>asterids</taxon>
        <taxon>lamiids</taxon>
        <taxon>Lamiales</taxon>
        <taxon>Oleaceae</taxon>
        <taxon>Oleeae</taxon>
        <taxon>Fraxinus</taxon>
    </lineage>
</organism>
<feature type="compositionally biased region" description="Basic and acidic residues" evidence="1">
    <location>
        <begin position="185"/>
        <end position="197"/>
    </location>
</feature>
<proteinExistence type="predicted"/>
<feature type="region of interest" description="Disordered" evidence="1">
    <location>
        <begin position="1"/>
        <end position="29"/>
    </location>
</feature>
<feature type="compositionally biased region" description="Polar residues" evidence="1">
    <location>
        <begin position="1"/>
        <end position="20"/>
    </location>
</feature>
<dbReference type="PANTHER" id="PTHR33871">
    <property type="entry name" value="OS05G0503100 PROTEIN-RELATED"/>
    <property type="match status" value="1"/>
</dbReference>
<reference evidence="2" key="1">
    <citation type="submission" date="2023-05" db="EMBL/GenBank/DDBJ databases">
        <authorList>
            <person name="Huff M."/>
        </authorList>
    </citation>
    <scope>NUCLEOTIDE SEQUENCE</scope>
</reference>
<dbReference type="EMBL" id="OU503039">
    <property type="protein sequence ID" value="CAI9760199.1"/>
    <property type="molecule type" value="Genomic_DNA"/>
</dbReference>
<feature type="region of interest" description="Disordered" evidence="1">
    <location>
        <begin position="116"/>
        <end position="234"/>
    </location>
</feature>
<evidence type="ECO:0000313" key="3">
    <source>
        <dbReference type="Proteomes" id="UP000834106"/>
    </source>
</evidence>
<dbReference type="PANTHER" id="PTHR33871:SF1">
    <property type="entry name" value="OS05G0503100 PROTEIN"/>
    <property type="match status" value="1"/>
</dbReference>
<evidence type="ECO:0000313" key="2">
    <source>
        <dbReference type="EMBL" id="CAI9760199.1"/>
    </source>
</evidence>
<dbReference type="AlphaFoldDB" id="A0AAD1YZP6"/>
<protein>
    <submittedName>
        <fullName evidence="2">Uncharacterized protein</fullName>
    </submittedName>
</protein>
<sequence length="280" mass="30939">MGCCVSTTSKSAAPNPYTSKSPPPSLEEETVKEVLSETPTIPKQTSSIIPKFQENQQNKVPFIKSSPLLPDFSEIPDEKKHNDGVLKKPFVDFNNDEASEEFSEICSTISESVSFSTSVTEKRENNENVNAFRQSVPPRFKNRSLSGEVTREKTMGKSPGRRSEPSPVRARSGPVTRRNSPSVPGRRESRDSGESSCRRSMSPVTRTHTGPDKTGLTQNQLVRRTGKSPGRVGSVLSERTLRMDEGNEIVDSSCTETKWPPTSTESLENPLVSLECFIFL</sequence>
<dbReference type="Proteomes" id="UP000834106">
    <property type="component" value="Chromosome 4"/>
</dbReference>
<evidence type="ECO:0000256" key="1">
    <source>
        <dbReference type="SAM" id="MobiDB-lite"/>
    </source>
</evidence>
<accession>A0AAD1YZP6</accession>
<name>A0AAD1YZP6_9LAMI</name>